<keyword evidence="1" id="KW-0732">Signal</keyword>
<dbReference type="AlphaFoldDB" id="A0A2H5EXF2"/>
<keyword evidence="3" id="KW-1185">Reference proteome</keyword>
<dbReference type="OrthoDB" id="9853179at2"/>
<organism evidence="2 3">
    <name type="scientific">Paracoccus zhejiangensis</name>
    <dbReference type="NCBI Taxonomy" id="1077935"/>
    <lineage>
        <taxon>Bacteria</taxon>
        <taxon>Pseudomonadati</taxon>
        <taxon>Pseudomonadota</taxon>
        <taxon>Alphaproteobacteria</taxon>
        <taxon>Rhodobacterales</taxon>
        <taxon>Paracoccaceae</taxon>
        <taxon>Paracoccus</taxon>
    </lineage>
</organism>
<evidence type="ECO:0000256" key="1">
    <source>
        <dbReference type="SAM" id="SignalP"/>
    </source>
</evidence>
<dbReference type="KEGG" id="pzh:CX676_07195"/>
<proteinExistence type="predicted"/>
<dbReference type="RefSeq" id="WP_101752016.1">
    <property type="nucleotide sequence ID" value="NZ_CP025430.1"/>
</dbReference>
<evidence type="ECO:0000313" key="2">
    <source>
        <dbReference type="EMBL" id="AUH63975.1"/>
    </source>
</evidence>
<gene>
    <name evidence="2" type="ORF">CX676_07195</name>
</gene>
<sequence>MKFLSLSLGFLCLTAVAAFAECDLAQFDQSPPGAVRDTAQGTATHFEWASDADPSPDGHGQRAWHFIRNLHDDNLSLIWEKTDALIPFDQPLGKDQVSCFNKYSATFTIDQDAPIITSADGRKDARAYLPSGNAQKTGAEVGRGGGEINGLVRAIIRYFQSDKVLVMQLYSSSNDIGFLLGVTGLGIPEDVLTGVISDRINFAPIFEENLDVFAGTGDFGVQFVEPVESSRAMTLRFSGEVEFVFNDVAELAPVTLPLAMLNAEGQVLAATKIDLGPLIENQESR</sequence>
<accession>A0A2H5EXF2</accession>
<name>A0A2H5EXF2_9RHOB</name>
<dbReference type="Proteomes" id="UP000234530">
    <property type="component" value="Chromosome"/>
</dbReference>
<protein>
    <submittedName>
        <fullName evidence="2">Uncharacterized protein</fullName>
    </submittedName>
</protein>
<feature type="signal peptide" evidence="1">
    <location>
        <begin position="1"/>
        <end position="20"/>
    </location>
</feature>
<dbReference type="EMBL" id="CP025430">
    <property type="protein sequence ID" value="AUH63975.1"/>
    <property type="molecule type" value="Genomic_DNA"/>
</dbReference>
<reference evidence="2 3" key="1">
    <citation type="journal article" date="2013" name="Antonie Van Leeuwenhoek">
        <title>Paracoccus zhejiangensis sp. nov., isolated from activated sludge in wastewater-treatment system.</title>
        <authorList>
            <person name="Wu Z.G."/>
            <person name="Zhang D.F."/>
            <person name="Liu Y.L."/>
            <person name="Wang F."/>
            <person name="Jiang X."/>
            <person name="Li C."/>
            <person name="Li S.P."/>
            <person name="Hong Q."/>
            <person name="Li W.J."/>
        </authorList>
    </citation>
    <scope>NUCLEOTIDE SEQUENCE [LARGE SCALE GENOMIC DNA]</scope>
    <source>
        <strain evidence="2 3">J6</strain>
    </source>
</reference>
<feature type="chain" id="PRO_5014138514" evidence="1">
    <location>
        <begin position="21"/>
        <end position="285"/>
    </location>
</feature>
<evidence type="ECO:0000313" key="3">
    <source>
        <dbReference type="Proteomes" id="UP000234530"/>
    </source>
</evidence>